<proteinExistence type="predicted"/>
<reference evidence="1 2" key="1">
    <citation type="submission" date="2017-12" db="EMBL/GenBank/DDBJ databases">
        <title>Genomes of bacteria within cyanobacterial aggregates.</title>
        <authorList>
            <person name="Cai H."/>
        </authorList>
    </citation>
    <scope>NUCLEOTIDE SEQUENCE [LARGE SCALE GENOMIC DNA]</scope>
    <source>
        <strain evidence="1 2">TH16</strain>
    </source>
</reference>
<dbReference type="Gene3D" id="3.10.450.40">
    <property type="match status" value="1"/>
</dbReference>
<gene>
    <name evidence="1" type="ORF">C0V82_08360</name>
</gene>
<dbReference type="KEGG" id="ncb:C0V82_08360"/>
<name>A0A2K9NAW8_9PROT</name>
<dbReference type="Proteomes" id="UP000234752">
    <property type="component" value="Chromosome eg_1"/>
</dbReference>
<accession>A0A2K9NAW8</accession>
<evidence type="ECO:0000313" key="1">
    <source>
        <dbReference type="EMBL" id="AUN30244.1"/>
    </source>
</evidence>
<sequence>MRPLLLLPLCLFLALAGAPHVWADDDDDDDRADHDRARAALERGEIMSLRTIMEKAEADYPGRLLEVELETKHGRFVYDIEILAADGRLVELLYDAADGKLLKAKAAGKDLLKEKK</sequence>
<evidence type="ECO:0000313" key="2">
    <source>
        <dbReference type="Proteomes" id="UP000234752"/>
    </source>
</evidence>
<organism evidence="1 2">
    <name type="scientific">Niveispirillum cyanobacteriorum</name>
    <dbReference type="NCBI Taxonomy" id="1612173"/>
    <lineage>
        <taxon>Bacteria</taxon>
        <taxon>Pseudomonadati</taxon>
        <taxon>Pseudomonadota</taxon>
        <taxon>Alphaproteobacteria</taxon>
        <taxon>Rhodospirillales</taxon>
        <taxon>Azospirillaceae</taxon>
        <taxon>Niveispirillum</taxon>
    </lineage>
</organism>
<dbReference type="Pfam" id="PF03413">
    <property type="entry name" value="PepSY"/>
    <property type="match status" value="1"/>
</dbReference>
<dbReference type="RefSeq" id="WP_102111943.1">
    <property type="nucleotide sequence ID" value="NZ_BMGN01000002.1"/>
</dbReference>
<protein>
    <submittedName>
        <fullName evidence="1">Peptidase</fullName>
    </submittedName>
</protein>
<dbReference type="InterPro" id="IPR025711">
    <property type="entry name" value="PepSY"/>
</dbReference>
<keyword evidence="2" id="KW-1185">Reference proteome</keyword>
<dbReference type="OrthoDB" id="7856745at2"/>
<dbReference type="AlphaFoldDB" id="A0A2K9NAW8"/>
<dbReference type="EMBL" id="CP025611">
    <property type="protein sequence ID" value="AUN30244.1"/>
    <property type="molecule type" value="Genomic_DNA"/>
</dbReference>